<dbReference type="AlphaFoldDB" id="A0AAU9CD24"/>
<dbReference type="CDD" id="cd00198">
    <property type="entry name" value="vWFA"/>
    <property type="match status" value="1"/>
</dbReference>
<evidence type="ECO:0000259" key="1">
    <source>
        <dbReference type="Pfam" id="PF13519"/>
    </source>
</evidence>
<dbReference type="Proteomes" id="UP001321825">
    <property type="component" value="Chromosome"/>
</dbReference>
<dbReference type="Gene3D" id="3.40.50.410">
    <property type="entry name" value="von Willebrand factor, type A domain"/>
    <property type="match status" value="1"/>
</dbReference>
<protein>
    <submittedName>
        <fullName evidence="2">MxaC protein</fullName>
    </submittedName>
</protein>
<evidence type="ECO:0000313" key="3">
    <source>
        <dbReference type="Proteomes" id="UP001321825"/>
    </source>
</evidence>
<dbReference type="InterPro" id="IPR002035">
    <property type="entry name" value="VWF_A"/>
</dbReference>
<gene>
    <name evidence="2" type="ORF">MIT9_P2075</name>
</gene>
<dbReference type="RefSeq" id="WP_317704889.1">
    <property type="nucleotide sequence ID" value="NZ_AP024714.1"/>
</dbReference>
<reference evidence="3" key="1">
    <citation type="journal article" date="2024" name="Int. J. Syst. Evol. Microbiol.">
        <title>Methylomarinovum tepidoasis sp. nov., a moderately thermophilic methanotroph of the family Methylothermaceae isolated from a deep-sea hydrothermal field.</title>
        <authorList>
            <person name="Hirayama H."/>
            <person name="Takaki Y."/>
            <person name="Abe M."/>
            <person name="Miyazaki M."/>
            <person name="Uematsu K."/>
            <person name="Matsui Y."/>
            <person name="Takai K."/>
        </authorList>
    </citation>
    <scope>NUCLEOTIDE SEQUENCE [LARGE SCALE GENOMIC DNA]</scope>
    <source>
        <strain evidence="3">IT-9</strain>
    </source>
</reference>
<proteinExistence type="predicted"/>
<name>A0AAU9CD24_9GAMM</name>
<dbReference type="KEGG" id="mcau:MIT9_P2075"/>
<evidence type="ECO:0000313" key="2">
    <source>
        <dbReference type="EMBL" id="BCX82489.1"/>
    </source>
</evidence>
<dbReference type="EMBL" id="AP024714">
    <property type="protein sequence ID" value="BCX82489.1"/>
    <property type="molecule type" value="Genomic_DNA"/>
</dbReference>
<accession>A0AAU9CD24</accession>
<keyword evidence="3" id="KW-1185">Reference proteome</keyword>
<dbReference type="SUPFAM" id="SSF53300">
    <property type="entry name" value="vWA-like"/>
    <property type="match status" value="1"/>
</dbReference>
<organism evidence="2 3">
    <name type="scientific">Methylomarinovum caldicuralii</name>
    <dbReference type="NCBI Taxonomy" id="438856"/>
    <lineage>
        <taxon>Bacteria</taxon>
        <taxon>Pseudomonadati</taxon>
        <taxon>Pseudomonadota</taxon>
        <taxon>Gammaproteobacteria</taxon>
        <taxon>Methylococcales</taxon>
        <taxon>Methylothermaceae</taxon>
        <taxon>Methylomarinovum</taxon>
    </lineage>
</organism>
<dbReference type="InterPro" id="IPR036465">
    <property type="entry name" value="vWFA_dom_sf"/>
</dbReference>
<dbReference type="Pfam" id="PF13519">
    <property type="entry name" value="VWA_2"/>
    <property type="match status" value="1"/>
</dbReference>
<sequence length="327" mass="35923">MAAWSVDLGNPLGLLLLPAILMPWLASPLRPRACVWNALLPGDRISKWLTRLVPLAGSLTLGALILAMADPALPERAVERIGRGAHLVLLLDRSNSMDNTFAGRAPSGEEESKGQAAARLLSRFLAHRPHDWIGVAGFSTGALYQCPLTGRRAPNQAAVATVALPGLAYTNVAKGLALALDFFADQPLSGSRAVVLVSDGAAVIEPKVQHDLRIAFKRHQVGLYWIFLRGADNPSIHEKPTDPAEDNPHARPEYYLHQYFQTLGVPYQAFEADTPRMLERAIATIDRLEKRPFHYVEIRPRRELDGTLYWLAFLGILGLLGVKMLEV</sequence>
<feature type="domain" description="VWFA" evidence="1">
    <location>
        <begin position="87"/>
        <end position="200"/>
    </location>
</feature>